<dbReference type="AlphaFoldDB" id="A0A7S1Q3T1"/>
<reference evidence="2" key="1">
    <citation type="submission" date="2021-01" db="EMBL/GenBank/DDBJ databases">
        <authorList>
            <person name="Corre E."/>
            <person name="Pelletier E."/>
            <person name="Niang G."/>
            <person name="Scheremetjew M."/>
            <person name="Finn R."/>
            <person name="Kale V."/>
            <person name="Holt S."/>
            <person name="Cochrane G."/>
            <person name="Meng A."/>
            <person name="Brown T."/>
            <person name="Cohen L."/>
        </authorList>
    </citation>
    <scope>NUCLEOTIDE SEQUENCE</scope>
    <source>
        <strain evidence="2">OF101</strain>
    </source>
</reference>
<evidence type="ECO:0000313" key="2">
    <source>
        <dbReference type="EMBL" id="CAD9118817.1"/>
    </source>
</evidence>
<feature type="compositionally biased region" description="Low complexity" evidence="1">
    <location>
        <begin position="98"/>
        <end position="112"/>
    </location>
</feature>
<gene>
    <name evidence="2" type="ORF">ACAT0790_LOCUS16186</name>
</gene>
<sequence length="336" mass="36030">MALFCRSACSGHPHSSVQRALVRGIGELFVRQQSRPALLVQGAAMDALPLRVTPRAGLEEAVFFKLSSLLKHQATEPVKVKLAGSTAPDSSEDELESTTGGTLTPKTQTQPPSVAPEPSSPAFVPQEALEAVAGVPALAHASETPTSLDSVPAFIPEDPALLSQFAMGLYAEPQPPEGGHFGKMLSVHNVPRWYSPDIMLEEVRDAGFCAHKDFDLFHMPQDRASGLNLGVCVIRFLDEGAANAFDACFQLRTARLAEQEPPFEVALATGKDFEKAPSHCTASDAPPQKDRSMTLRSGYPRQARFCPQCGSGADCSKFNFCSQCGASIAHLRQTRA</sequence>
<protein>
    <submittedName>
        <fullName evidence="2">Uncharacterized protein</fullName>
    </submittedName>
</protein>
<evidence type="ECO:0000256" key="1">
    <source>
        <dbReference type="SAM" id="MobiDB-lite"/>
    </source>
</evidence>
<feature type="region of interest" description="Disordered" evidence="1">
    <location>
        <begin position="81"/>
        <end position="121"/>
    </location>
</feature>
<dbReference type="EMBL" id="HBGE01026908">
    <property type="protein sequence ID" value="CAD9118817.1"/>
    <property type="molecule type" value="Transcribed_RNA"/>
</dbReference>
<name>A0A7S1Q3T1_ALECA</name>
<accession>A0A7S1Q3T1</accession>
<organism evidence="2">
    <name type="scientific">Alexandrium catenella</name>
    <name type="common">Red tide dinoflagellate</name>
    <name type="synonym">Gonyaulax catenella</name>
    <dbReference type="NCBI Taxonomy" id="2925"/>
    <lineage>
        <taxon>Eukaryota</taxon>
        <taxon>Sar</taxon>
        <taxon>Alveolata</taxon>
        <taxon>Dinophyceae</taxon>
        <taxon>Gonyaulacales</taxon>
        <taxon>Pyrocystaceae</taxon>
        <taxon>Alexandrium</taxon>
    </lineage>
</organism>
<proteinExistence type="predicted"/>